<protein>
    <submittedName>
        <fullName evidence="1">Uncharacterized protein</fullName>
    </submittedName>
</protein>
<accession>A0A9P0YQ45</accession>
<evidence type="ECO:0000313" key="1">
    <source>
        <dbReference type="EMBL" id="CAH9072455.1"/>
    </source>
</evidence>
<feature type="non-terminal residue" evidence="1">
    <location>
        <position position="23"/>
    </location>
</feature>
<reference evidence="1" key="1">
    <citation type="submission" date="2022-07" db="EMBL/GenBank/DDBJ databases">
        <authorList>
            <person name="Macas J."/>
            <person name="Novak P."/>
            <person name="Neumann P."/>
        </authorList>
    </citation>
    <scope>NUCLEOTIDE SEQUENCE</scope>
</reference>
<dbReference type="AlphaFoldDB" id="A0A9P0YQ45"/>
<proteinExistence type="predicted"/>
<dbReference type="Proteomes" id="UP001152484">
    <property type="component" value="Unassembled WGS sequence"/>
</dbReference>
<dbReference type="EMBL" id="CAMAPE010000008">
    <property type="protein sequence ID" value="CAH9072455.1"/>
    <property type="molecule type" value="Genomic_DNA"/>
</dbReference>
<evidence type="ECO:0000313" key="2">
    <source>
        <dbReference type="Proteomes" id="UP001152484"/>
    </source>
</evidence>
<comment type="caution">
    <text evidence="1">The sequence shown here is derived from an EMBL/GenBank/DDBJ whole genome shotgun (WGS) entry which is preliminary data.</text>
</comment>
<sequence>MAMLALAIGGDTLSNQARREAII</sequence>
<keyword evidence="2" id="KW-1185">Reference proteome</keyword>
<gene>
    <name evidence="1" type="ORF">CEURO_LOCUS4357</name>
</gene>
<organism evidence="1 2">
    <name type="scientific">Cuscuta europaea</name>
    <name type="common">European dodder</name>
    <dbReference type="NCBI Taxonomy" id="41803"/>
    <lineage>
        <taxon>Eukaryota</taxon>
        <taxon>Viridiplantae</taxon>
        <taxon>Streptophyta</taxon>
        <taxon>Embryophyta</taxon>
        <taxon>Tracheophyta</taxon>
        <taxon>Spermatophyta</taxon>
        <taxon>Magnoliopsida</taxon>
        <taxon>eudicotyledons</taxon>
        <taxon>Gunneridae</taxon>
        <taxon>Pentapetalae</taxon>
        <taxon>asterids</taxon>
        <taxon>lamiids</taxon>
        <taxon>Solanales</taxon>
        <taxon>Convolvulaceae</taxon>
        <taxon>Cuscuteae</taxon>
        <taxon>Cuscuta</taxon>
        <taxon>Cuscuta subgen. Cuscuta</taxon>
    </lineage>
</organism>
<name>A0A9P0YQ45_CUSEU</name>